<dbReference type="AlphaFoldDB" id="A0AAD9LWZ8"/>
<name>A0AAD9LWZ8_9PEZI</name>
<reference evidence="2" key="1">
    <citation type="submission" date="2021-06" db="EMBL/GenBank/DDBJ databases">
        <title>Comparative genomics, transcriptomics and evolutionary studies reveal genomic signatures of adaptation to plant cell wall in hemibiotrophic fungi.</title>
        <authorList>
            <consortium name="DOE Joint Genome Institute"/>
            <person name="Baroncelli R."/>
            <person name="Diaz J.F."/>
            <person name="Benocci T."/>
            <person name="Peng M."/>
            <person name="Battaglia E."/>
            <person name="Haridas S."/>
            <person name="Andreopoulos W."/>
            <person name="Labutti K."/>
            <person name="Pangilinan J."/>
            <person name="Floch G.L."/>
            <person name="Makela M.R."/>
            <person name="Henrissat B."/>
            <person name="Grigoriev I.V."/>
            <person name="Crouch J.A."/>
            <person name="De Vries R.P."/>
            <person name="Sukno S.A."/>
            <person name="Thon M.R."/>
        </authorList>
    </citation>
    <scope>NUCLEOTIDE SEQUENCE</scope>
    <source>
        <strain evidence="2">MAFF235873</strain>
    </source>
</reference>
<keyword evidence="1" id="KW-0732">Signal</keyword>
<organism evidence="2 3">
    <name type="scientific">Colletotrichum zoysiae</name>
    <dbReference type="NCBI Taxonomy" id="1216348"/>
    <lineage>
        <taxon>Eukaryota</taxon>
        <taxon>Fungi</taxon>
        <taxon>Dikarya</taxon>
        <taxon>Ascomycota</taxon>
        <taxon>Pezizomycotina</taxon>
        <taxon>Sordariomycetes</taxon>
        <taxon>Hypocreomycetidae</taxon>
        <taxon>Glomerellales</taxon>
        <taxon>Glomerellaceae</taxon>
        <taxon>Colletotrichum</taxon>
        <taxon>Colletotrichum graminicola species complex</taxon>
    </lineage>
</organism>
<keyword evidence="3" id="KW-1185">Reference proteome</keyword>
<comment type="caution">
    <text evidence="2">The sequence shown here is derived from an EMBL/GenBank/DDBJ whole genome shotgun (WGS) entry which is preliminary data.</text>
</comment>
<evidence type="ECO:0000313" key="3">
    <source>
        <dbReference type="Proteomes" id="UP001232148"/>
    </source>
</evidence>
<protein>
    <recommendedName>
        <fullName evidence="4">Lysine-specific metallo-endopeptidase domain-containing protein</fullName>
    </recommendedName>
</protein>
<dbReference type="Gene3D" id="3.40.390.10">
    <property type="entry name" value="Collagenase (Catalytic Domain)"/>
    <property type="match status" value="1"/>
</dbReference>
<dbReference type="InterPro" id="IPR024079">
    <property type="entry name" value="MetalloPept_cat_dom_sf"/>
</dbReference>
<accession>A0AAD9LWZ8</accession>
<feature type="chain" id="PRO_5041926893" description="Lysine-specific metallo-endopeptidase domain-containing protein" evidence="1">
    <location>
        <begin position="25"/>
        <end position="313"/>
    </location>
</feature>
<dbReference type="GO" id="GO:0008237">
    <property type="term" value="F:metallopeptidase activity"/>
    <property type="evidence" value="ECO:0007669"/>
    <property type="project" value="InterPro"/>
</dbReference>
<feature type="signal peptide" evidence="1">
    <location>
        <begin position="1"/>
        <end position="24"/>
    </location>
</feature>
<sequence length="313" mass="34127">MRPGIPQMSVLLLLLWSLVLVASARLPAVPTVSKALNSLQSRDVSDAYDNAYILAKGPWACDAAKWWMIDDAIKEAQEFTDKAIAALRVKGAETSIAFRTWFGESNATPQMVNTIINQHYQTAFSHLPHPHLKTTLGYRGGLKFIEAHGDPMPTGNSLAYTCPPAVGKHASICASDTVAAHQRLSSINSAGDTVPGTTFLILCPRFFESRKTNAQTVEMYKEDFGTRGDVSKGYILLHELQHMEKATSPNPPADDLDDPLSYLHGGGPCYTASCCARLSDFEKIQNAENFALFALDVSAFPRAGEPADSHEEQ</sequence>
<evidence type="ECO:0000256" key="1">
    <source>
        <dbReference type="SAM" id="SignalP"/>
    </source>
</evidence>
<dbReference type="SUPFAM" id="SSF55486">
    <property type="entry name" value="Metalloproteases ('zincins'), catalytic domain"/>
    <property type="match status" value="1"/>
</dbReference>
<dbReference type="EMBL" id="MU843111">
    <property type="protein sequence ID" value="KAK2021375.1"/>
    <property type="molecule type" value="Genomic_DNA"/>
</dbReference>
<evidence type="ECO:0008006" key="4">
    <source>
        <dbReference type="Google" id="ProtNLM"/>
    </source>
</evidence>
<gene>
    <name evidence="2" type="ORF">LX32DRAFT_733497</name>
</gene>
<evidence type="ECO:0000313" key="2">
    <source>
        <dbReference type="EMBL" id="KAK2021375.1"/>
    </source>
</evidence>
<proteinExistence type="predicted"/>
<dbReference type="Proteomes" id="UP001232148">
    <property type="component" value="Unassembled WGS sequence"/>
</dbReference>